<dbReference type="GO" id="GO:0006259">
    <property type="term" value="P:DNA metabolic process"/>
    <property type="evidence" value="ECO:0007669"/>
    <property type="project" value="UniProtKB-ARBA"/>
</dbReference>
<dbReference type="Gene3D" id="3.40.50.10130">
    <property type="match status" value="1"/>
</dbReference>
<dbReference type="GO" id="GO:0005524">
    <property type="term" value="F:ATP binding"/>
    <property type="evidence" value="ECO:0007669"/>
    <property type="project" value="UniProtKB-KW"/>
</dbReference>
<dbReference type="Gene3D" id="1.10.150.20">
    <property type="entry name" value="5' to 3' exonuclease, C-terminal subdomain"/>
    <property type="match status" value="1"/>
</dbReference>
<organism evidence="7 8">
    <name type="scientific">Nanobsidianus stetteri</name>
    <dbReference type="NCBI Taxonomy" id="1294122"/>
    <lineage>
        <taxon>Archaea</taxon>
        <taxon>Nanobdellota</taxon>
        <taxon>Candidatus Nanoarchaeia</taxon>
        <taxon>Nanoarchaeales</taxon>
        <taxon>Nanopusillaceae</taxon>
        <taxon>Candidatus Nanobsidianus</taxon>
    </lineage>
</organism>
<dbReference type="Proteomes" id="UP000245908">
    <property type="component" value="Unassembled WGS sequence"/>
</dbReference>
<dbReference type="InterPro" id="IPR041755">
    <property type="entry name" value="Hef_ID"/>
</dbReference>
<dbReference type="InterPro" id="IPR010994">
    <property type="entry name" value="RuvA_2-like"/>
</dbReference>
<reference evidence="7 8" key="1">
    <citation type="journal article" date="2015" name="Appl. Environ. Microbiol.">
        <title>Nanoarchaeota, Their Sulfolobales Host, and Nanoarchaeota Virus Distribution across Yellowstone National Park Hot Springs.</title>
        <authorList>
            <person name="Munson-McGee J.H."/>
            <person name="Field E.K."/>
            <person name="Bateson M."/>
            <person name="Rooney C."/>
            <person name="Stepanauskas R."/>
            <person name="Young M.J."/>
        </authorList>
    </citation>
    <scope>NUCLEOTIDE SEQUENCE [LARGE SCALE GENOMIC DNA]</scope>
    <source>
        <strain evidence="7">SCGC AB-777_O03</strain>
    </source>
</reference>
<dbReference type="PROSITE" id="PS51192">
    <property type="entry name" value="HELICASE_ATP_BIND_1"/>
    <property type="match status" value="1"/>
</dbReference>
<dbReference type="Pfam" id="PF21210">
    <property type="entry name" value="RNA_helicase_helical"/>
    <property type="match status" value="1"/>
</dbReference>
<dbReference type="SMART" id="SM00487">
    <property type="entry name" value="DEXDc"/>
    <property type="match status" value="1"/>
</dbReference>
<dbReference type="CDD" id="cd20075">
    <property type="entry name" value="XPF_nuclease_XPF_arch"/>
    <property type="match status" value="1"/>
</dbReference>
<evidence type="ECO:0000256" key="1">
    <source>
        <dbReference type="ARBA" id="ARBA00022741"/>
    </source>
</evidence>
<dbReference type="SMART" id="SM00891">
    <property type="entry name" value="ERCC4"/>
    <property type="match status" value="1"/>
</dbReference>
<sequence length="748" mass="87455">MSSIELREYQKNILESCLRENTLVILPTGTGKTIIAFFLIIERLKLFPDKKIYFLAPTKPLVTQHYNNFIKFFPELKDKSIVITGDIQQERRNYLYKQGKIIFVTPQTLQNDLISGRITFYDASTIIFDEAHRAVKKYSYTFIAKKFVEQAKDYRIIGLTASPGWNIERIEEVINNLYIKNIEIRTGEEKDIKKYMTGIEIKRIDVELNNELNNIKDLIIKAIDLRISKIKELDPSIDISKGKKDILKWIEEIKKNLTIKGRDYRLREIVELLSETLKIYHALEVLETQTLYTFINYFKDIENDIRKSRADYEVLSDIRIKKAIYLANEYIKKNIEHPKLLKLIEILNENKDKKIIVFAQIRKTLDRIKEYCDKNNIKAEKFVGKKEMSRSEQIKLLKDFSEGKFNVLLSTSVGEEGIDIPKVDIVIFYEPVPSEIRYIQRRGRTGRGEIGEVIILVTKNTIDERFYWVSIRKEKKMLYIIKRIKKYLKINNNIEENNINNKMMNESVEKSGGIFKYITGSQTSEEKDNSSNIINTKSNVPMIIVDYKEKESGVVQTLANTDILIKLENLDVGDYIIGDLIIERKNILDFINSIIDGRLYNQLEKLKDKKSVLILEGTDDSLGIDTNISINYIRTLILKIILEYKIPIIRTSDFLETANYLYLLAKNYNKFPNIPEKVKNYDDLDEVKLEILKSIPGIGENLALKLLERFKSLKNIFLANKTDLENIVGEKKAERIKKIFEEEYKKLK</sequence>
<dbReference type="EMBL" id="QEFH01000002">
    <property type="protein sequence ID" value="PVU71646.1"/>
    <property type="molecule type" value="Genomic_DNA"/>
</dbReference>
<dbReference type="PANTHER" id="PTHR14025">
    <property type="entry name" value="FANCONI ANEMIA GROUP M FANCM FAMILY MEMBER"/>
    <property type="match status" value="1"/>
</dbReference>
<dbReference type="SUPFAM" id="SSF47781">
    <property type="entry name" value="RuvA domain 2-like"/>
    <property type="match status" value="1"/>
</dbReference>
<evidence type="ECO:0000256" key="2">
    <source>
        <dbReference type="ARBA" id="ARBA00022801"/>
    </source>
</evidence>
<comment type="caution">
    <text evidence="7">The sequence shown here is derived from an EMBL/GenBank/DDBJ whole genome shotgun (WGS) entry which is preliminary data.</text>
</comment>
<dbReference type="InterPro" id="IPR011335">
    <property type="entry name" value="Restrct_endonuc-II-like"/>
</dbReference>
<accession>A0A2T9WV09</accession>
<evidence type="ECO:0000259" key="6">
    <source>
        <dbReference type="PROSITE" id="PS51194"/>
    </source>
</evidence>
<keyword evidence="1" id="KW-0547">Nucleotide-binding</keyword>
<keyword evidence="4" id="KW-0067">ATP-binding</keyword>
<name>A0A2T9WV09_NANST</name>
<dbReference type="Pfam" id="PF02732">
    <property type="entry name" value="ERCC4"/>
    <property type="match status" value="1"/>
</dbReference>
<dbReference type="InterPro" id="IPR006935">
    <property type="entry name" value="Helicase/UvrB_N"/>
</dbReference>
<dbReference type="Gene3D" id="3.40.50.300">
    <property type="entry name" value="P-loop containing nucleotide triphosphate hydrolases"/>
    <property type="match status" value="2"/>
</dbReference>
<dbReference type="AlphaFoldDB" id="A0A2T9WV09"/>
<dbReference type="InterPro" id="IPR001650">
    <property type="entry name" value="Helicase_C-like"/>
</dbReference>
<dbReference type="InterPro" id="IPR006166">
    <property type="entry name" value="ERCC4_domain"/>
</dbReference>
<evidence type="ECO:0000313" key="7">
    <source>
        <dbReference type="EMBL" id="PVU71646.1"/>
    </source>
</evidence>
<dbReference type="GO" id="GO:0004518">
    <property type="term" value="F:nuclease activity"/>
    <property type="evidence" value="ECO:0007669"/>
    <property type="project" value="InterPro"/>
</dbReference>
<proteinExistence type="predicted"/>
<dbReference type="PROSITE" id="PS51194">
    <property type="entry name" value="HELICASE_CTER"/>
    <property type="match status" value="1"/>
</dbReference>
<dbReference type="GO" id="GO:0140097">
    <property type="term" value="F:catalytic activity, acting on DNA"/>
    <property type="evidence" value="ECO:0007669"/>
    <property type="project" value="UniProtKB-ARBA"/>
</dbReference>
<dbReference type="Gene3D" id="1.20.1320.20">
    <property type="entry name" value="hef helicase domain"/>
    <property type="match status" value="1"/>
</dbReference>
<dbReference type="GO" id="GO:0016787">
    <property type="term" value="F:hydrolase activity"/>
    <property type="evidence" value="ECO:0007669"/>
    <property type="project" value="UniProtKB-KW"/>
</dbReference>
<dbReference type="Pfam" id="PF04851">
    <property type="entry name" value="ResIII"/>
    <property type="match status" value="1"/>
</dbReference>
<dbReference type="SMART" id="SM00490">
    <property type="entry name" value="HELICc"/>
    <property type="match status" value="1"/>
</dbReference>
<feature type="domain" description="Helicase ATP-binding" evidence="5">
    <location>
        <begin position="13"/>
        <end position="181"/>
    </location>
</feature>
<dbReference type="InterPro" id="IPR014001">
    <property type="entry name" value="Helicase_ATP-bd"/>
</dbReference>
<keyword evidence="2" id="KW-0378">Hydrolase</keyword>
<gene>
    <name evidence="7" type="ORF">DDW05_00385</name>
</gene>
<dbReference type="InterPro" id="IPR027417">
    <property type="entry name" value="P-loop_NTPase"/>
</dbReference>
<keyword evidence="3 7" id="KW-0347">Helicase</keyword>
<dbReference type="GO" id="GO:0003677">
    <property type="term" value="F:DNA binding"/>
    <property type="evidence" value="ECO:0007669"/>
    <property type="project" value="InterPro"/>
</dbReference>
<evidence type="ECO:0000256" key="4">
    <source>
        <dbReference type="ARBA" id="ARBA00022840"/>
    </source>
</evidence>
<protein>
    <submittedName>
        <fullName evidence="7">RNA helicase</fullName>
    </submittedName>
</protein>
<dbReference type="GO" id="GO:0004386">
    <property type="term" value="F:helicase activity"/>
    <property type="evidence" value="ECO:0007669"/>
    <property type="project" value="UniProtKB-KW"/>
</dbReference>
<evidence type="ECO:0000256" key="3">
    <source>
        <dbReference type="ARBA" id="ARBA00022806"/>
    </source>
</evidence>
<feature type="domain" description="Helicase C-terminal" evidence="6">
    <location>
        <begin position="339"/>
        <end position="500"/>
    </location>
</feature>
<dbReference type="SUPFAM" id="SSF52540">
    <property type="entry name" value="P-loop containing nucleoside triphosphate hydrolases"/>
    <property type="match status" value="2"/>
</dbReference>
<dbReference type="NCBIfam" id="NF010337">
    <property type="entry name" value="PRK13766.1"/>
    <property type="match status" value="1"/>
</dbReference>
<evidence type="ECO:0000259" key="5">
    <source>
        <dbReference type="PROSITE" id="PS51192"/>
    </source>
</evidence>
<dbReference type="SUPFAM" id="SSF52980">
    <property type="entry name" value="Restriction endonuclease-like"/>
    <property type="match status" value="1"/>
</dbReference>
<evidence type="ECO:0000313" key="8">
    <source>
        <dbReference type="Proteomes" id="UP000245908"/>
    </source>
</evidence>
<dbReference type="Pfam" id="PF14520">
    <property type="entry name" value="HHH_5"/>
    <property type="match status" value="1"/>
</dbReference>
<dbReference type="Pfam" id="PF00271">
    <property type="entry name" value="Helicase_C"/>
    <property type="match status" value="1"/>
</dbReference>
<dbReference type="PANTHER" id="PTHR14025:SF20">
    <property type="entry name" value="FANCONI ANEMIA GROUP M PROTEIN"/>
    <property type="match status" value="1"/>
</dbReference>